<evidence type="ECO:0000313" key="1">
    <source>
        <dbReference type="EMBL" id="KAF2750543.1"/>
    </source>
</evidence>
<reference evidence="1" key="1">
    <citation type="journal article" date="2020" name="Stud. Mycol.">
        <title>101 Dothideomycetes genomes: a test case for predicting lifestyles and emergence of pathogens.</title>
        <authorList>
            <person name="Haridas S."/>
            <person name="Albert R."/>
            <person name="Binder M."/>
            <person name="Bloem J."/>
            <person name="Labutti K."/>
            <person name="Salamov A."/>
            <person name="Andreopoulos B."/>
            <person name="Baker S."/>
            <person name="Barry K."/>
            <person name="Bills G."/>
            <person name="Bluhm B."/>
            <person name="Cannon C."/>
            <person name="Castanera R."/>
            <person name="Culley D."/>
            <person name="Daum C."/>
            <person name="Ezra D."/>
            <person name="Gonzalez J."/>
            <person name="Henrissat B."/>
            <person name="Kuo A."/>
            <person name="Liang C."/>
            <person name="Lipzen A."/>
            <person name="Lutzoni F."/>
            <person name="Magnuson J."/>
            <person name="Mondo S."/>
            <person name="Nolan M."/>
            <person name="Ohm R."/>
            <person name="Pangilinan J."/>
            <person name="Park H.-J."/>
            <person name="Ramirez L."/>
            <person name="Alfaro M."/>
            <person name="Sun H."/>
            <person name="Tritt A."/>
            <person name="Yoshinaga Y."/>
            <person name="Zwiers L.-H."/>
            <person name="Turgeon B."/>
            <person name="Goodwin S."/>
            <person name="Spatafora J."/>
            <person name="Crous P."/>
            <person name="Grigoriev I."/>
        </authorList>
    </citation>
    <scope>NUCLEOTIDE SEQUENCE</scope>
    <source>
        <strain evidence="1">CBS 119925</strain>
    </source>
</reference>
<protein>
    <submittedName>
        <fullName evidence="1">Uncharacterized protein</fullName>
    </submittedName>
</protein>
<keyword evidence="2" id="KW-1185">Reference proteome</keyword>
<name>A0A6A6VK98_9PLEO</name>
<organism evidence="1 2">
    <name type="scientific">Sporormia fimetaria CBS 119925</name>
    <dbReference type="NCBI Taxonomy" id="1340428"/>
    <lineage>
        <taxon>Eukaryota</taxon>
        <taxon>Fungi</taxon>
        <taxon>Dikarya</taxon>
        <taxon>Ascomycota</taxon>
        <taxon>Pezizomycotina</taxon>
        <taxon>Dothideomycetes</taxon>
        <taxon>Pleosporomycetidae</taxon>
        <taxon>Pleosporales</taxon>
        <taxon>Sporormiaceae</taxon>
        <taxon>Sporormia</taxon>
    </lineage>
</organism>
<evidence type="ECO:0000313" key="2">
    <source>
        <dbReference type="Proteomes" id="UP000799440"/>
    </source>
</evidence>
<dbReference type="Proteomes" id="UP000799440">
    <property type="component" value="Unassembled WGS sequence"/>
</dbReference>
<proteinExistence type="predicted"/>
<sequence length="85" mass="9622">MCTHRQHYIRQWNITYIYSDRHHEGFDIQGSLDLEQQIVHMLVETCPAAALSPLRFGDGTQGYSLLPMFPIMAVSSTLGAILIES</sequence>
<dbReference type="AlphaFoldDB" id="A0A6A6VK98"/>
<gene>
    <name evidence="1" type="ORF">M011DRAFT_173996</name>
</gene>
<dbReference type="EMBL" id="MU006563">
    <property type="protein sequence ID" value="KAF2750543.1"/>
    <property type="molecule type" value="Genomic_DNA"/>
</dbReference>
<accession>A0A6A6VK98</accession>